<proteinExistence type="predicted"/>
<comment type="caution">
    <text evidence="1">The sequence shown here is derived from an EMBL/GenBank/DDBJ whole genome shotgun (WGS) entry which is preliminary data.</text>
</comment>
<keyword evidence="2" id="KW-1185">Reference proteome</keyword>
<sequence>MVALVAFRPLVDVRFLIVGTGDLERTFLYLPFINAPPSDYDTVYTSLRQCETPKMCQVIVTFDQPLYIKAGEIVACAGEHSELRCIGYIMAGSGLQQLLGTIYAPNSVIKILAGHSYARAVRAQLLVQLALGKIVMRKVTMTFSERDVVFSMAEQFQTALNVEDIDNSNLQVLAEKFNMQLLQLNNNGPTAKLWAQYFRTITIEIVYGGRTRRTLEQSSDRCSTHASVLPQQRTLLVR</sequence>
<dbReference type="PANTHER" id="PTHR46704">
    <property type="entry name" value="CXC DOMAIN-CONTAINING PROTEIN-RELATED"/>
    <property type="match status" value="1"/>
</dbReference>
<reference evidence="1 2" key="1">
    <citation type="journal article" date="2024" name="Insects">
        <title>An Improved Chromosome-Level Genome Assembly of the Firefly Pyrocoelia pectoralis.</title>
        <authorList>
            <person name="Fu X."/>
            <person name="Meyer-Rochow V.B."/>
            <person name="Ballantyne L."/>
            <person name="Zhu X."/>
        </authorList>
    </citation>
    <scope>NUCLEOTIDE SEQUENCE [LARGE SCALE GENOMIC DNA]</scope>
    <source>
        <strain evidence="1">XCY_ONT2</strain>
    </source>
</reference>
<evidence type="ECO:0000313" key="1">
    <source>
        <dbReference type="EMBL" id="KAK5647880.1"/>
    </source>
</evidence>
<dbReference type="EMBL" id="JAVRBK010000002">
    <property type="protein sequence ID" value="KAK5647880.1"/>
    <property type="molecule type" value="Genomic_DNA"/>
</dbReference>
<dbReference type="AlphaFoldDB" id="A0AAN7VGM6"/>
<accession>A0AAN7VGM6</accession>
<organism evidence="1 2">
    <name type="scientific">Pyrocoelia pectoralis</name>
    <dbReference type="NCBI Taxonomy" id="417401"/>
    <lineage>
        <taxon>Eukaryota</taxon>
        <taxon>Metazoa</taxon>
        <taxon>Ecdysozoa</taxon>
        <taxon>Arthropoda</taxon>
        <taxon>Hexapoda</taxon>
        <taxon>Insecta</taxon>
        <taxon>Pterygota</taxon>
        <taxon>Neoptera</taxon>
        <taxon>Endopterygota</taxon>
        <taxon>Coleoptera</taxon>
        <taxon>Polyphaga</taxon>
        <taxon>Elateriformia</taxon>
        <taxon>Elateroidea</taxon>
        <taxon>Lampyridae</taxon>
        <taxon>Lampyrinae</taxon>
        <taxon>Pyrocoelia</taxon>
    </lineage>
</organism>
<evidence type="ECO:0000313" key="2">
    <source>
        <dbReference type="Proteomes" id="UP001329430"/>
    </source>
</evidence>
<dbReference type="PANTHER" id="PTHR46704:SF1">
    <property type="entry name" value="TELOMERE LENGTH REGULATION PROTEIN TEL2 HOMOLOG"/>
    <property type="match status" value="1"/>
</dbReference>
<gene>
    <name evidence="1" type="ORF">RI129_002772</name>
</gene>
<name>A0AAN7VGM6_9COLE</name>
<dbReference type="Proteomes" id="UP001329430">
    <property type="component" value="Chromosome 2"/>
</dbReference>
<protein>
    <submittedName>
        <fullName evidence="1">Uncharacterized protein</fullName>
    </submittedName>
</protein>